<name>A0AA86N1L5_9BACT</name>
<dbReference type="InterPro" id="IPR016032">
    <property type="entry name" value="Sig_transdc_resp-reg_C-effctor"/>
</dbReference>
<dbReference type="InterPro" id="IPR058245">
    <property type="entry name" value="NreC/VraR/RcsB-like_REC"/>
</dbReference>
<dbReference type="GO" id="GO:0006355">
    <property type="term" value="P:regulation of DNA-templated transcription"/>
    <property type="evidence" value="ECO:0007669"/>
    <property type="project" value="InterPro"/>
</dbReference>
<dbReference type="GO" id="GO:0000160">
    <property type="term" value="P:phosphorelay signal transduction system"/>
    <property type="evidence" value="ECO:0007669"/>
    <property type="project" value="InterPro"/>
</dbReference>
<dbReference type="InterPro" id="IPR011006">
    <property type="entry name" value="CheY-like_superfamily"/>
</dbReference>
<keyword evidence="1 3" id="KW-0597">Phosphoprotein</keyword>
<evidence type="ECO:0000259" key="4">
    <source>
        <dbReference type="PROSITE" id="PS50043"/>
    </source>
</evidence>
<dbReference type="CDD" id="cd06170">
    <property type="entry name" value="LuxR_C_like"/>
    <property type="match status" value="1"/>
</dbReference>
<organism evidence="6 7">
    <name type="scientific">Nitrospira tepida</name>
    <dbReference type="NCBI Taxonomy" id="2973512"/>
    <lineage>
        <taxon>Bacteria</taxon>
        <taxon>Pseudomonadati</taxon>
        <taxon>Nitrospirota</taxon>
        <taxon>Nitrospiria</taxon>
        <taxon>Nitrospirales</taxon>
        <taxon>Nitrospiraceae</taxon>
        <taxon>Nitrospira</taxon>
    </lineage>
</organism>
<dbReference type="Proteomes" id="UP001179121">
    <property type="component" value="Chromosome"/>
</dbReference>
<dbReference type="Pfam" id="PF00196">
    <property type="entry name" value="GerE"/>
    <property type="match status" value="1"/>
</dbReference>
<dbReference type="PANTHER" id="PTHR43214">
    <property type="entry name" value="TWO-COMPONENT RESPONSE REGULATOR"/>
    <property type="match status" value="1"/>
</dbReference>
<dbReference type="InterPro" id="IPR001789">
    <property type="entry name" value="Sig_transdc_resp-reg_receiver"/>
</dbReference>
<reference evidence="6" key="1">
    <citation type="submission" date="2022-10" db="EMBL/GenBank/DDBJ databases">
        <authorList>
            <person name="Koch H."/>
        </authorList>
    </citation>
    <scope>NUCLEOTIDE SEQUENCE</scope>
    <source>
        <strain evidence="6">DNF</strain>
    </source>
</reference>
<dbReference type="CDD" id="cd17535">
    <property type="entry name" value="REC_NarL-like"/>
    <property type="match status" value="1"/>
</dbReference>
<dbReference type="RefSeq" id="WP_289269766.1">
    <property type="nucleotide sequence ID" value="NZ_OX365700.1"/>
</dbReference>
<evidence type="ECO:0000256" key="1">
    <source>
        <dbReference type="ARBA" id="ARBA00022553"/>
    </source>
</evidence>
<dbReference type="InterPro" id="IPR039420">
    <property type="entry name" value="WalR-like"/>
</dbReference>
<dbReference type="InterPro" id="IPR000792">
    <property type="entry name" value="Tscrpt_reg_LuxR_C"/>
</dbReference>
<dbReference type="AlphaFoldDB" id="A0AA86N1L5"/>
<evidence type="ECO:0000259" key="5">
    <source>
        <dbReference type="PROSITE" id="PS50110"/>
    </source>
</evidence>
<dbReference type="PROSITE" id="PS50043">
    <property type="entry name" value="HTH_LUXR_2"/>
    <property type="match status" value="1"/>
</dbReference>
<dbReference type="SMART" id="SM00448">
    <property type="entry name" value="REC"/>
    <property type="match status" value="1"/>
</dbReference>
<evidence type="ECO:0000256" key="3">
    <source>
        <dbReference type="PROSITE-ProRule" id="PRU00169"/>
    </source>
</evidence>
<dbReference type="GO" id="GO:0003677">
    <property type="term" value="F:DNA binding"/>
    <property type="evidence" value="ECO:0007669"/>
    <property type="project" value="UniProtKB-KW"/>
</dbReference>
<dbReference type="SUPFAM" id="SSF52172">
    <property type="entry name" value="CheY-like"/>
    <property type="match status" value="1"/>
</dbReference>
<dbReference type="PROSITE" id="PS50110">
    <property type="entry name" value="RESPONSE_REGULATORY"/>
    <property type="match status" value="1"/>
</dbReference>
<sequence length="265" mass="29287">MRTRLHNVPTDDSSSGGLKRIKVLVVDPLELERIGMRSVLDRHPDIVVADEAVSWEEAVPKLARLHPDVIIMDISLSNAGLLDEVNDTLARHPGTRVLFFAHGFEESTLAAIVRAGVHGCLLKHISSEELVRAVRIVASGDSIIDPRLTGTLFGMIRDTRDSGRRRTPLSAQERRLLPLVAQGLTNKEIAREMKLSDKTVKNYLVSMYKKLNICRRSQAAALYSRTLLMQQSSLPGSRTLSSPAVLPPERLARMPMGPHGTLVKV</sequence>
<keyword evidence="7" id="KW-1185">Reference proteome</keyword>
<feature type="modified residue" description="4-aspartylphosphate" evidence="3">
    <location>
        <position position="73"/>
    </location>
</feature>
<dbReference type="Gene3D" id="3.40.50.2300">
    <property type="match status" value="1"/>
</dbReference>
<evidence type="ECO:0000313" key="7">
    <source>
        <dbReference type="Proteomes" id="UP001179121"/>
    </source>
</evidence>
<keyword evidence="2 6" id="KW-0238">DNA-binding</keyword>
<proteinExistence type="predicted"/>
<dbReference type="SMART" id="SM00421">
    <property type="entry name" value="HTH_LUXR"/>
    <property type="match status" value="1"/>
</dbReference>
<accession>A0AA86N1L5</accession>
<feature type="domain" description="HTH luxR-type" evidence="4">
    <location>
        <begin position="162"/>
        <end position="227"/>
    </location>
</feature>
<dbReference type="KEGG" id="nti:DNFV4_03396"/>
<evidence type="ECO:0000256" key="2">
    <source>
        <dbReference type="ARBA" id="ARBA00023125"/>
    </source>
</evidence>
<dbReference type="PANTHER" id="PTHR43214:SF43">
    <property type="entry name" value="TWO-COMPONENT RESPONSE REGULATOR"/>
    <property type="match status" value="1"/>
</dbReference>
<protein>
    <submittedName>
        <fullName evidence="6">DNA-binding transcriptional activator DevR/DosR</fullName>
    </submittedName>
</protein>
<dbReference type="EMBL" id="OX365700">
    <property type="protein sequence ID" value="CAI4032966.1"/>
    <property type="molecule type" value="Genomic_DNA"/>
</dbReference>
<gene>
    <name evidence="6" type="ORF">DNFV4_03396</name>
</gene>
<dbReference type="Pfam" id="PF00072">
    <property type="entry name" value="Response_reg"/>
    <property type="match status" value="1"/>
</dbReference>
<dbReference type="PROSITE" id="PS00622">
    <property type="entry name" value="HTH_LUXR_1"/>
    <property type="match status" value="1"/>
</dbReference>
<feature type="domain" description="Response regulatory" evidence="5">
    <location>
        <begin position="22"/>
        <end position="138"/>
    </location>
</feature>
<evidence type="ECO:0000313" key="6">
    <source>
        <dbReference type="EMBL" id="CAI4032966.1"/>
    </source>
</evidence>
<dbReference type="SUPFAM" id="SSF46894">
    <property type="entry name" value="C-terminal effector domain of the bipartite response regulators"/>
    <property type="match status" value="1"/>
</dbReference>
<dbReference type="PRINTS" id="PR00038">
    <property type="entry name" value="HTHLUXR"/>
</dbReference>